<organism evidence="4 5">
    <name type="scientific">Anaeromyces robustus</name>
    <dbReference type="NCBI Taxonomy" id="1754192"/>
    <lineage>
        <taxon>Eukaryota</taxon>
        <taxon>Fungi</taxon>
        <taxon>Fungi incertae sedis</taxon>
        <taxon>Chytridiomycota</taxon>
        <taxon>Chytridiomycota incertae sedis</taxon>
        <taxon>Neocallimastigomycetes</taxon>
        <taxon>Neocallimastigales</taxon>
        <taxon>Neocallimastigaceae</taxon>
        <taxon>Anaeromyces</taxon>
    </lineage>
</organism>
<keyword evidence="5" id="KW-1185">Reference proteome</keyword>
<reference evidence="4 5" key="2">
    <citation type="submission" date="2016-08" db="EMBL/GenBank/DDBJ databases">
        <title>Pervasive Adenine N6-methylation of Active Genes in Fungi.</title>
        <authorList>
            <consortium name="DOE Joint Genome Institute"/>
            <person name="Mondo S.J."/>
            <person name="Dannebaum R.O."/>
            <person name="Kuo R.C."/>
            <person name="Labutti K."/>
            <person name="Haridas S."/>
            <person name="Kuo A."/>
            <person name="Salamov A."/>
            <person name="Ahrendt S.R."/>
            <person name="Lipzen A."/>
            <person name="Sullivan W."/>
            <person name="Andreopoulos W.B."/>
            <person name="Clum A."/>
            <person name="Lindquist E."/>
            <person name="Daum C."/>
            <person name="Ramamoorthy G.K."/>
            <person name="Gryganskyi A."/>
            <person name="Culley D."/>
            <person name="Magnuson J.K."/>
            <person name="James T.Y."/>
            <person name="O'Malley M.A."/>
            <person name="Stajich J.E."/>
            <person name="Spatafora J.W."/>
            <person name="Visel A."/>
            <person name="Grigoriev I.V."/>
        </authorList>
    </citation>
    <scope>NUCLEOTIDE SEQUENCE [LARGE SCALE GENOMIC DNA]</scope>
    <source>
        <strain evidence="4 5">S4</strain>
    </source>
</reference>
<feature type="compositionally biased region" description="Low complexity" evidence="2">
    <location>
        <begin position="19"/>
        <end position="44"/>
    </location>
</feature>
<dbReference type="InterPro" id="IPR038446">
    <property type="entry name" value="CEBP_ZZ_sf"/>
</dbReference>
<dbReference type="Proteomes" id="UP000193944">
    <property type="component" value="Unassembled WGS sequence"/>
</dbReference>
<dbReference type="Pfam" id="PF22586">
    <property type="entry name" value="ANCHR-like_BBOX"/>
    <property type="match status" value="1"/>
</dbReference>
<dbReference type="Pfam" id="PF09418">
    <property type="entry name" value="DUF2009"/>
    <property type="match status" value="1"/>
</dbReference>
<dbReference type="InterPro" id="IPR000315">
    <property type="entry name" value="Znf_B-box"/>
</dbReference>
<reference evidence="4 5" key="1">
    <citation type="submission" date="2016-08" db="EMBL/GenBank/DDBJ databases">
        <title>A Parts List for Fungal Cellulosomes Revealed by Comparative Genomics.</title>
        <authorList>
            <consortium name="DOE Joint Genome Institute"/>
            <person name="Haitjema C.H."/>
            <person name="Gilmore S.P."/>
            <person name="Henske J.K."/>
            <person name="Solomon K.V."/>
            <person name="De Groot R."/>
            <person name="Kuo A."/>
            <person name="Mondo S.J."/>
            <person name="Salamov A.A."/>
            <person name="Labutti K."/>
            <person name="Zhao Z."/>
            <person name="Chiniquy J."/>
            <person name="Barry K."/>
            <person name="Brewer H.M."/>
            <person name="Purvine S.O."/>
            <person name="Wright A.T."/>
            <person name="Boxma B."/>
            <person name="Van Alen T."/>
            <person name="Hackstein J.H."/>
            <person name="Baker S.E."/>
            <person name="Grigoriev I.V."/>
            <person name="O'Malley M.A."/>
        </authorList>
    </citation>
    <scope>NUCLEOTIDE SEQUENCE [LARGE SCALE GENOMIC DNA]</scope>
    <source>
        <strain evidence="4 5">S4</strain>
    </source>
</reference>
<dbReference type="EMBL" id="MCFG01000013">
    <property type="protein sequence ID" value="ORX87052.1"/>
    <property type="molecule type" value="Genomic_DNA"/>
</dbReference>
<dbReference type="SMART" id="SM00336">
    <property type="entry name" value="BBOX"/>
    <property type="match status" value="1"/>
</dbReference>
<evidence type="ECO:0000313" key="5">
    <source>
        <dbReference type="Proteomes" id="UP000193944"/>
    </source>
</evidence>
<feature type="region of interest" description="Disordered" evidence="2">
    <location>
        <begin position="1"/>
        <end position="44"/>
    </location>
</feature>
<sequence>MKSIKHLFSNKNKKRKDSTSSSNLDSLSDSISSSTSNRISSNNSTDEFRISINKSSNNCFNDLISTNNKTEVIMEEKMESQEKNKLLNDILTKEYQEIIDEDLESKLNNNEGPIRDADTVQMIKDYYCVECEDQPATFYCEQCLDNYCEVCFQNQHRKGKLRKKHTYKQLEDNERIQANVPLNDNAINLIQSEPDVNIDEINFDVSKSIFTQEDIQEVGTWYIERTKYIPLRLSYEERKYLRLLEATLNVSEYTGKIDIIVYSSRAKRIVNQIKEFCSILSGLVLSADYREGQRLFENKSFEDNEEFFQTIFEIGRRYKITTPEKMPDYGKLIYLLQDSQIEEIKDMLGFNCCTPLKTVYNFLETKKNGLELLQDKIIAIATQEILPNNKSRKQIQREIKIKENAIEYLANKYKNSSLSSDEIKRCLYSIGDNHAYLRANRDPCIKMINYLKTYFSPDKIEPGFSLAIQMGKNTSRLTHNHEKQYNYVLQSLTLWKEIAYEMYKLWTLAEEDLLSGNNIYRLRDTGQGLNRVQSAPRVSRTMQSILYKAQCDIGYWVGSSVIHLGDHNVPNAFMFIDKYTQVSSILNPICICLEHLDELNNDKGISLYIEKEFGGLETLKKTILADFFKYAFNGSGADNFFDAGSCIDGRLTSAWHWCSQIEKKPFFPIFLLTGFVGFNGTG</sequence>
<dbReference type="Gene3D" id="4.10.640.40">
    <property type="entry name" value="Cytoplasmic polyadenylation element-binding protein, ZZ domain"/>
    <property type="match status" value="1"/>
</dbReference>
<proteinExistence type="predicted"/>
<dbReference type="CDD" id="cd20208">
    <property type="entry name" value="Bbox1_DUF2009"/>
    <property type="match status" value="1"/>
</dbReference>
<dbReference type="PANTHER" id="PTHR31560:SF0">
    <property type="entry name" value="UPF0652 PROTEIN C22H10.08"/>
    <property type="match status" value="1"/>
</dbReference>
<dbReference type="AlphaFoldDB" id="A0A1Y1XMU0"/>
<keyword evidence="1" id="KW-0863">Zinc-finger</keyword>
<dbReference type="GO" id="GO:0008270">
    <property type="term" value="F:zinc ion binding"/>
    <property type="evidence" value="ECO:0007669"/>
    <property type="project" value="UniProtKB-KW"/>
</dbReference>
<evidence type="ECO:0000256" key="2">
    <source>
        <dbReference type="SAM" id="MobiDB-lite"/>
    </source>
</evidence>
<keyword evidence="1" id="KW-0862">Zinc</keyword>
<accession>A0A1Y1XMU0</accession>
<protein>
    <recommendedName>
        <fullName evidence="3">B box-type domain-containing protein</fullName>
    </recommendedName>
</protein>
<evidence type="ECO:0000313" key="4">
    <source>
        <dbReference type="EMBL" id="ORX87052.1"/>
    </source>
</evidence>
<gene>
    <name evidence="4" type="ORF">BCR32DRAFT_289589</name>
</gene>
<name>A0A1Y1XMU0_9FUNG</name>
<evidence type="ECO:0000256" key="1">
    <source>
        <dbReference type="PROSITE-ProRule" id="PRU00024"/>
    </source>
</evidence>
<dbReference type="InterPro" id="IPR057668">
    <property type="entry name" value="E2_Ub-conjug_enz_C"/>
</dbReference>
<evidence type="ECO:0000259" key="3">
    <source>
        <dbReference type="PROSITE" id="PS50119"/>
    </source>
</evidence>
<comment type="caution">
    <text evidence="4">The sequence shown here is derived from an EMBL/GenBank/DDBJ whole genome shotgun (WGS) entry which is preliminary data.</text>
</comment>
<dbReference type="OrthoDB" id="406045at2759"/>
<feature type="domain" description="B box-type" evidence="3">
    <location>
        <begin position="123"/>
        <end position="170"/>
    </location>
</feature>
<dbReference type="PANTHER" id="PTHR31560">
    <property type="entry name" value="UPF0652 PROTEIN C16A11.03C-RELATED"/>
    <property type="match status" value="1"/>
</dbReference>
<keyword evidence="1" id="KW-0479">Metal-binding</keyword>
<dbReference type="PROSITE" id="PS50119">
    <property type="entry name" value="ZF_BBOX"/>
    <property type="match status" value="1"/>
</dbReference>
<dbReference type="InterPro" id="IPR018553">
    <property type="entry name" value="E2_Ub-conjug_enz"/>
</dbReference>